<gene>
    <name evidence="1" type="ORF">EC957_000711</name>
</gene>
<protein>
    <submittedName>
        <fullName evidence="1">Uncharacterized protein</fullName>
    </submittedName>
</protein>
<comment type="caution">
    <text evidence="1">The sequence shown here is derived from an EMBL/GenBank/DDBJ whole genome shotgun (WGS) entry which is preliminary data.</text>
</comment>
<dbReference type="Proteomes" id="UP000723463">
    <property type="component" value="Unassembled WGS sequence"/>
</dbReference>
<evidence type="ECO:0000313" key="1">
    <source>
        <dbReference type="EMBL" id="KAF9550409.1"/>
    </source>
</evidence>
<name>A0A9P6FG02_9FUNG</name>
<keyword evidence="2" id="KW-1185">Reference proteome</keyword>
<accession>A0A9P6FG02</accession>
<organism evidence="1 2">
    <name type="scientific">Mortierella hygrophila</name>
    <dbReference type="NCBI Taxonomy" id="979708"/>
    <lineage>
        <taxon>Eukaryota</taxon>
        <taxon>Fungi</taxon>
        <taxon>Fungi incertae sedis</taxon>
        <taxon>Mucoromycota</taxon>
        <taxon>Mortierellomycotina</taxon>
        <taxon>Mortierellomycetes</taxon>
        <taxon>Mortierellales</taxon>
        <taxon>Mortierellaceae</taxon>
        <taxon>Mortierella</taxon>
    </lineage>
</organism>
<reference evidence="1" key="1">
    <citation type="journal article" date="2020" name="Fungal Divers.">
        <title>Resolving the Mortierellaceae phylogeny through synthesis of multi-gene phylogenetics and phylogenomics.</title>
        <authorList>
            <person name="Vandepol N."/>
            <person name="Liber J."/>
            <person name="Desiro A."/>
            <person name="Na H."/>
            <person name="Kennedy M."/>
            <person name="Barry K."/>
            <person name="Grigoriev I.V."/>
            <person name="Miller A.N."/>
            <person name="O'Donnell K."/>
            <person name="Stajich J.E."/>
            <person name="Bonito G."/>
        </authorList>
    </citation>
    <scope>NUCLEOTIDE SEQUENCE</scope>
    <source>
        <strain evidence="1">NRRL 2591</strain>
    </source>
</reference>
<evidence type="ECO:0000313" key="2">
    <source>
        <dbReference type="Proteomes" id="UP000723463"/>
    </source>
</evidence>
<dbReference type="EMBL" id="JAAAXW010000011">
    <property type="protein sequence ID" value="KAF9550409.1"/>
    <property type="molecule type" value="Genomic_DNA"/>
</dbReference>
<proteinExistence type="predicted"/>
<dbReference type="AlphaFoldDB" id="A0A9P6FG02"/>
<sequence>MGDFIQYACNQLRDQRMIFANSDIFYDSSLEYFAKLSNAAFDSHFYAISRWGLAIGGSNIEGYEDASTNGMTFAPYPWVGSYDIFAFHPWTICADKSKLKDMVESLNYTLGILGSERGQEAVSRAPDGKCFFGKLSLFISTRTP</sequence>